<organism evidence="2 3">
    <name type="scientific">Pseudomonas putida ND6</name>
    <dbReference type="NCBI Taxonomy" id="231023"/>
    <lineage>
        <taxon>Bacteria</taxon>
        <taxon>Pseudomonadati</taxon>
        <taxon>Pseudomonadota</taxon>
        <taxon>Gammaproteobacteria</taxon>
        <taxon>Pseudomonadales</taxon>
        <taxon>Pseudomonadaceae</taxon>
        <taxon>Pseudomonas</taxon>
    </lineage>
</organism>
<dbReference type="RefSeq" id="WP_014755651.1">
    <property type="nucleotide sequence ID" value="NC_017986.1"/>
</dbReference>
<name>I3UZI2_PSEPU</name>
<reference evidence="2 3" key="1">
    <citation type="journal article" date="2012" name="J. Bacteriol.">
        <title>Complete Genome Sequence of the Naphthalene-Degrading Pseudomonas putida Strain ND6.</title>
        <authorList>
            <person name="Li S."/>
            <person name="Zhao H."/>
            <person name="Li Y."/>
            <person name="Niu S."/>
            <person name="Cai B."/>
        </authorList>
    </citation>
    <scope>NUCLEOTIDE SEQUENCE [LARGE SCALE GENOMIC DNA]</scope>
    <source>
        <strain evidence="2 3">ND6</strain>
    </source>
</reference>
<feature type="transmembrane region" description="Helical" evidence="1">
    <location>
        <begin position="194"/>
        <end position="213"/>
    </location>
</feature>
<evidence type="ECO:0000256" key="1">
    <source>
        <dbReference type="SAM" id="Phobius"/>
    </source>
</evidence>
<accession>I3UZI2</accession>
<dbReference type="AlphaFoldDB" id="I3UZI2"/>
<evidence type="ECO:0008006" key="4">
    <source>
        <dbReference type="Google" id="ProtNLM"/>
    </source>
</evidence>
<keyword evidence="1" id="KW-1133">Transmembrane helix</keyword>
<dbReference type="Proteomes" id="UP000005268">
    <property type="component" value="Chromosome"/>
</dbReference>
<protein>
    <recommendedName>
        <fullName evidence="4">Transmembrane protein</fullName>
    </recommendedName>
</protein>
<dbReference type="KEGG" id="ppi:YSA_07645"/>
<feature type="transmembrane region" description="Helical" evidence="1">
    <location>
        <begin position="267"/>
        <end position="288"/>
    </location>
</feature>
<keyword evidence="1" id="KW-0472">Membrane</keyword>
<dbReference type="EMBL" id="CP003588">
    <property type="protein sequence ID" value="AFK70903.1"/>
    <property type="molecule type" value="Genomic_DNA"/>
</dbReference>
<keyword evidence="1" id="KW-0812">Transmembrane</keyword>
<feature type="transmembrane region" description="Helical" evidence="1">
    <location>
        <begin position="160"/>
        <end position="188"/>
    </location>
</feature>
<feature type="transmembrane region" description="Helical" evidence="1">
    <location>
        <begin position="69"/>
        <end position="95"/>
    </location>
</feature>
<proteinExistence type="predicted"/>
<evidence type="ECO:0000313" key="3">
    <source>
        <dbReference type="Proteomes" id="UP000005268"/>
    </source>
</evidence>
<dbReference type="HOGENOM" id="CLU_962661_0_0_6"/>
<feature type="transmembrane region" description="Helical" evidence="1">
    <location>
        <begin position="122"/>
        <end position="139"/>
    </location>
</feature>
<sequence length="289" mass="31855">MDALRRALKPTLLDVLSIFIASILGAVIVLVTFKYEFFAGFIAYLAAAASVVFGIYLSKRLRSDAVAHAVNIFVVSLVCISVTFNTTQILAGFMIRHMSGFMSKDVEDFTNKYALPGSEVELLVWTVLTTFALVLANRWGSEFFKGERSRRKDADVLEKFCLFILWLTSFPVNVVLVLLLLVASFILMFLKNDIALFAAAGGPITIIGLLSTVKFTTIEKYLKREELIVTSTGMTGPPVSQADSEIIAARSQEATRQRLALELRSELTGIGLTVFGTILWAYGAYLPIL</sequence>
<evidence type="ECO:0000313" key="2">
    <source>
        <dbReference type="EMBL" id="AFK70903.1"/>
    </source>
</evidence>
<feature type="transmembrane region" description="Helical" evidence="1">
    <location>
        <begin position="37"/>
        <end position="57"/>
    </location>
</feature>
<gene>
    <name evidence="2" type="ORF">YSA_07645</name>
</gene>
<feature type="transmembrane region" description="Helical" evidence="1">
    <location>
        <begin position="12"/>
        <end position="31"/>
    </location>
</feature>